<evidence type="ECO:0000313" key="2">
    <source>
        <dbReference type="EMBL" id="MFC5451777.1"/>
    </source>
</evidence>
<organism evidence="2 3">
    <name type="scientific">Paenibacillus aestuarii</name>
    <dbReference type="NCBI Taxonomy" id="516965"/>
    <lineage>
        <taxon>Bacteria</taxon>
        <taxon>Bacillati</taxon>
        <taxon>Bacillota</taxon>
        <taxon>Bacilli</taxon>
        <taxon>Bacillales</taxon>
        <taxon>Paenibacillaceae</taxon>
        <taxon>Paenibacillus</taxon>
    </lineage>
</organism>
<feature type="region of interest" description="Disordered" evidence="1">
    <location>
        <begin position="1"/>
        <end position="29"/>
    </location>
</feature>
<evidence type="ECO:0000313" key="3">
    <source>
        <dbReference type="Proteomes" id="UP001596044"/>
    </source>
</evidence>
<dbReference type="Proteomes" id="UP001596044">
    <property type="component" value="Unassembled WGS sequence"/>
</dbReference>
<comment type="caution">
    <text evidence="2">The sequence shown here is derived from an EMBL/GenBank/DDBJ whole genome shotgun (WGS) entry which is preliminary data.</text>
</comment>
<keyword evidence="3" id="KW-1185">Reference proteome</keyword>
<reference evidence="3" key="1">
    <citation type="journal article" date="2019" name="Int. J. Syst. Evol. Microbiol.">
        <title>The Global Catalogue of Microorganisms (GCM) 10K type strain sequencing project: providing services to taxonomists for standard genome sequencing and annotation.</title>
        <authorList>
            <consortium name="The Broad Institute Genomics Platform"/>
            <consortium name="The Broad Institute Genome Sequencing Center for Infectious Disease"/>
            <person name="Wu L."/>
            <person name="Ma J."/>
        </authorList>
    </citation>
    <scope>NUCLEOTIDE SEQUENCE [LARGE SCALE GENOMIC DNA]</scope>
    <source>
        <strain evidence="3">KACC 11904</strain>
    </source>
</reference>
<sequence length="76" mass="8400">MAPQPQKGKSSGSKGSKKKKKEMSSRAQYTMRIVESSTCKVCKTPCERGLRYLEKMSEPGAVGHGVPCILTRKRIN</sequence>
<protein>
    <submittedName>
        <fullName evidence="2">Uncharacterized protein</fullName>
    </submittedName>
</protein>
<dbReference type="RefSeq" id="WP_270880016.1">
    <property type="nucleotide sequence ID" value="NZ_JAQFVF010000027.1"/>
</dbReference>
<evidence type="ECO:0000256" key="1">
    <source>
        <dbReference type="SAM" id="MobiDB-lite"/>
    </source>
</evidence>
<gene>
    <name evidence="2" type="ORF">ACFPOG_26605</name>
</gene>
<dbReference type="EMBL" id="JBHSMJ010000040">
    <property type="protein sequence ID" value="MFC5451777.1"/>
    <property type="molecule type" value="Genomic_DNA"/>
</dbReference>
<name>A0ABW0KGR4_9BACL</name>
<proteinExistence type="predicted"/>
<accession>A0ABW0KGR4</accession>